<proteinExistence type="predicted"/>
<evidence type="ECO:0000256" key="1">
    <source>
        <dbReference type="SAM" id="MobiDB-lite"/>
    </source>
</evidence>
<dbReference type="SUPFAM" id="SSF82607">
    <property type="entry name" value="YbaB-like"/>
    <property type="match status" value="1"/>
</dbReference>
<dbReference type="InterPro" id="IPR036894">
    <property type="entry name" value="YbaB-like_sf"/>
</dbReference>
<feature type="region of interest" description="Disordered" evidence="1">
    <location>
        <begin position="86"/>
        <end position="124"/>
    </location>
</feature>
<name>A0ABZ1YGH7_9NOCA</name>
<accession>A0ABZ1YGH7</accession>
<sequence length="141" mass="15565">MAEDTEELAARIKRINEATERVRGRAQSADGTVYIETDARGAITDLRLAPHAVEHGMSRLAMLIVDRHRAAYTNAEAEAQQVFTEVSREYPRVDSGSGDTRDEQLPTRNSEPAAPLTYVPTHLRGDNGIGRGSYGDHDYVI</sequence>
<dbReference type="Gene3D" id="3.30.1310.10">
    <property type="entry name" value="Nucleoid-associated protein YbaB-like domain"/>
    <property type="match status" value="1"/>
</dbReference>
<dbReference type="Pfam" id="PF02575">
    <property type="entry name" value="YbaB_DNA_bd"/>
    <property type="match status" value="1"/>
</dbReference>
<organism evidence="2 3">
    <name type="scientific">Nocardia vinacea</name>
    <dbReference type="NCBI Taxonomy" id="96468"/>
    <lineage>
        <taxon>Bacteria</taxon>
        <taxon>Bacillati</taxon>
        <taxon>Actinomycetota</taxon>
        <taxon>Actinomycetes</taxon>
        <taxon>Mycobacteriales</taxon>
        <taxon>Nocardiaceae</taxon>
        <taxon>Nocardia</taxon>
    </lineage>
</organism>
<dbReference type="InterPro" id="IPR004401">
    <property type="entry name" value="YbaB/EbfC"/>
</dbReference>
<evidence type="ECO:0000313" key="2">
    <source>
        <dbReference type="EMBL" id="WUV42299.1"/>
    </source>
</evidence>
<evidence type="ECO:0000313" key="3">
    <source>
        <dbReference type="Proteomes" id="UP001432062"/>
    </source>
</evidence>
<dbReference type="EMBL" id="CP109441">
    <property type="protein sequence ID" value="WUV42299.1"/>
    <property type="molecule type" value="Genomic_DNA"/>
</dbReference>
<reference evidence="2" key="1">
    <citation type="submission" date="2022-10" db="EMBL/GenBank/DDBJ databases">
        <title>The complete genomes of actinobacterial strains from the NBC collection.</title>
        <authorList>
            <person name="Joergensen T.S."/>
            <person name="Alvarez Arevalo M."/>
            <person name="Sterndorff E.B."/>
            <person name="Faurdal D."/>
            <person name="Vuksanovic O."/>
            <person name="Mourched A.-S."/>
            <person name="Charusanti P."/>
            <person name="Shaw S."/>
            <person name="Blin K."/>
            <person name="Weber T."/>
        </authorList>
    </citation>
    <scope>NUCLEOTIDE SEQUENCE</scope>
    <source>
        <strain evidence="2">NBC_01482</strain>
    </source>
</reference>
<keyword evidence="3" id="KW-1185">Reference proteome</keyword>
<protein>
    <submittedName>
        <fullName evidence="2">YbaB/EbfC family nucleoid-associated protein</fullName>
    </submittedName>
</protein>
<gene>
    <name evidence="2" type="ORF">OG563_23795</name>
</gene>
<dbReference type="RefSeq" id="WP_329405117.1">
    <property type="nucleotide sequence ID" value="NZ_CP109441.1"/>
</dbReference>
<dbReference type="Proteomes" id="UP001432062">
    <property type="component" value="Chromosome"/>
</dbReference>